<evidence type="ECO:0000256" key="1">
    <source>
        <dbReference type="ARBA" id="ARBA00004651"/>
    </source>
</evidence>
<name>A0ABW1J679_9PSEU</name>
<dbReference type="SUPFAM" id="SSF103473">
    <property type="entry name" value="MFS general substrate transporter"/>
    <property type="match status" value="1"/>
</dbReference>
<keyword evidence="5 6" id="KW-0472">Membrane</keyword>
<sequence length="418" mass="42293">MYPRTADRSGNRDFRRYLLARIVSVAGSLVALVAMPLLAYQLTGSAAWTAAVAAAEALPYLMLGLLAGAVADAADRRALMIGADLVACAALASIPVAWGLGGLGPVQVVAVAVVTQAAFVFFDAANFGALPTLVGKGSLTSAYATLYGATTVVELVVPPLAGLLVVVAAPAPLIGINAATALASALLVRSITGRLSPAPVGRRDRRLVADVAEGLRFIWHNRIVRTLTLVGTTNAVAGGAWVAMLVPWADQVLGIRPTGDARLALLFTCFGVGGIAASRLVPVLSERLGGARLALGALPTALLCCTLVIASGHWGVALPAAIAWGVAHSTVVLNAITYRQQVCPLDRQARVNTTARMLSWGIGAPSGAALAGAVAVAGPGPRGGLVAGGLALAVGVALAWLTPTLRGAARARDQTGVS</sequence>
<proteinExistence type="predicted"/>
<dbReference type="RefSeq" id="WP_379586915.1">
    <property type="nucleotide sequence ID" value="NZ_JBHSQW010000039.1"/>
</dbReference>
<feature type="transmembrane region" description="Helical" evidence="6">
    <location>
        <begin position="18"/>
        <end position="40"/>
    </location>
</feature>
<dbReference type="Gene3D" id="1.20.1250.20">
    <property type="entry name" value="MFS general substrate transporter like domains"/>
    <property type="match status" value="1"/>
</dbReference>
<evidence type="ECO:0000256" key="6">
    <source>
        <dbReference type="SAM" id="Phobius"/>
    </source>
</evidence>
<feature type="transmembrane region" description="Helical" evidence="6">
    <location>
        <begin position="78"/>
        <end position="100"/>
    </location>
</feature>
<dbReference type="PANTHER" id="PTHR23513">
    <property type="entry name" value="INTEGRAL MEMBRANE EFFLUX PROTEIN-RELATED"/>
    <property type="match status" value="1"/>
</dbReference>
<reference evidence="8" key="1">
    <citation type="journal article" date="2019" name="Int. J. Syst. Evol. Microbiol.">
        <title>The Global Catalogue of Microorganisms (GCM) 10K type strain sequencing project: providing services to taxonomists for standard genome sequencing and annotation.</title>
        <authorList>
            <consortium name="The Broad Institute Genomics Platform"/>
            <consortium name="The Broad Institute Genome Sequencing Center for Infectious Disease"/>
            <person name="Wu L."/>
            <person name="Ma J."/>
        </authorList>
    </citation>
    <scope>NUCLEOTIDE SEQUENCE [LARGE SCALE GENOMIC DNA]</scope>
    <source>
        <strain evidence="8">CCM 8391</strain>
    </source>
</reference>
<evidence type="ECO:0000256" key="4">
    <source>
        <dbReference type="ARBA" id="ARBA00022989"/>
    </source>
</evidence>
<gene>
    <name evidence="7" type="ORF">ACFQE5_19170</name>
</gene>
<feature type="transmembrane region" description="Helical" evidence="6">
    <location>
        <begin position="106"/>
        <end position="125"/>
    </location>
</feature>
<dbReference type="InterPro" id="IPR011701">
    <property type="entry name" value="MFS"/>
</dbReference>
<keyword evidence="4 6" id="KW-1133">Transmembrane helix</keyword>
<feature type="transmembrane region" description="Helical" evidence="6">
    <location>
        <begin position="293"/>
        <end position="310"/>
    </location>
</feature>
<evidence type="ECO:0000313" key="7">
    <source>
        <dbReference type="EMBL" id="MFC5996329.1"/>
    </source>
</evidence>
<organism evidence="7 8">
    <name type="scientific">Pseudonocardia hispaniensis</name>
    <dbReference type="NCBI Taxonomy" id="904933"/>
    <lineage>
        <taxon>Bacteria</taxon>
        <taxon>Bacillati</taxon>
        <taxon>Actinomycetota</taxon>
        <taxon>Actinomycetes</taxon>
        <taxon>Pseudonocardiales</taxon>
        <taxon>Pseudonocardiaceae</taxon>
        <taxon>Pseudonocardia</taxon>
    </lineage>
</organism>
<accession>A0ABW1J679</accession>
<dbReference type="InterPro" id="IPR036259">
    <property type="entry name" value="MFS_trans_sf"/>
</dbReference>
<feature type="transmembrane region" description="Helical" evidence="6">
    <location>
        <begin position="357"/>
        <end position="377"/>
    </location>
</feature>
<dbReference type="Pfam" id="PF07690">
    <property type="entry name" value="MFS_1"/>
    <property type="match status" value="1"/>
</dbReference>
<dbReference type="InterPro" id="IPR022324">
    <property type="entry name" value="Bacilysin_exporter_BacE_put"/>
</dbReference>
<feature type="transmembrane region" description="Helical" evidence="6">
    <location>
        <begin position="163"/>
        <end position="188"/>
    </location>
</feature>
<keyword evidence="2" id="KW-1003">Cell membrane</keyword>
<feature type="transmembrane region" description="Helical" evidence="6">
    <location>
        <begin position="261"/>
        <end position="281"/>
    </location>
</feature>
<feature type="transmembrane region" description="Helical" evidence="6">
    <location>
        <begin position="226"/>
        <end position="249"/>
    </location>
</feature>
<evidence type="ECO:0000256" key="2">
    <source>
        <dbReference type="ARBA" id="ARBA00022475"/>
    </source>
</evidence>
<dbReference type="PRINTS" id="PR01988">
    <property type="entry name" value="EXPORTERBACE"/>
</dbReference>
<evidence type="ECO:0000313" key="8">
    <source>
        <dbReference type="Proteomes" id="UP001596302"/>
    </source>
</evidence>
<protein>
    <submittedName>
        <fullName evidence="7">MFS transporter</fullName>
    </submittedName>
</protein>
<evidence type="ECO:0000256" key="5">
    <source>
        <dbReference type="ARBA" id="ARBA00023136"/>
    </source>
</evidence>
<feature type="transmembrane region" description="Helical" evidence="6">
    <location>
        <begin position="46"/>
        <end position="71"/>
    </location>
</feature>
<dbReference type="CDD" id="cd06173">
    <property type="entry name" value="MFS_MefA_like"/>
    <property type="match status" value="1"/>
</dbReference>
<comment type="caution">
    <text evidence="7">The sequence shown here is derived from an EMBL/GenBank/DDBJ whole genome shotgun (WGS) entry which is preliminary data.</text>
</comment>
<keyword evidence="8" id="KW-1185">Reference proteome</keyword>
<dbReference type="PANTHER" id="PTHR23513:SF11">
    <property type="entry name" value="STAPHYLOFERRIN A TRANSPORTER"/>
    <property type="match status" value="1"/>
</dbReference>
<comment type="subcellular location">
    <subcellularLocation>
        <location evidence="1">Cell membrane</location>
        <topology evidence="1">Multi-pass membrane protein</topology>
    </subcellularLocation>
</comment>
<dbReference type="Proteomes" id="UP001596302">
    <property type="component" value="Unassembled WGS sequence"/>
</dbReference>
<feature type="transmembrane region" description="Helical" evidence="6">
    <location>
        <begin position="316"/>
        <end position="336"/>
    </location>
</feature>
<keyword evidence="3 6" id="KW-0812">Transmembrane</keyword>
<feature type="transmembrane region" description="Helical" evidence="6">
    <location>
        <begin position="137"/>
        <end position="157"/>
    </location>
</feature>
<feature type="transmembrane region" description="Helical" evidence="6">
    <location>
        <begin position="383"/>
        <end position="402"/>
    </location>
</feature>
<dbReference type="EMBL" id="JBHSQW010000039">
    <property type="protein sequence ID" value="MFC5996329.1"/>
    <property type="molecule type" value="Genomic_DNA"/>
</dbReference>
<evidence type="ECO:0000256" key="3">
    <source>
        <dbReference type="ARBA" id="ARBA00022692"/>
    </source>
</evidence>